<proteinExistence type="predicted"/>
<dbReference type="SUPFAM" id="SSF50998">
    <property type="entry name" value="Quinoprotein alcohol dehydrogenase-like"/>
    <property type="match status" value="1"/>
</dbReference>
<name>A0A1H7SKI0_HALLR</name>
<organism evidence="2 3">
    <name type="scientific">Haloferax larsenii</name>
    <dbReference type="NCBI Taxonomy" id="302484"/>
    <lineage>
        <taxon>Archaea</taxon>
        <taxon>Methanobacteriati</taxon>
        <taxon>Methanobacteriota</taxon>
        <taxon>Stenosarchaea group</taxon>
        <taxon>Halobacteria</taxon>
        <taxon>Halobacteriales</taxon>
        <taxon>Haloferacaceae</taxon>
        <taxon>Haloferax</taxon>
    </lineage>
</organism>
<evidence type="ECO:0000313" key="2">
    <source>
        <dbReference type="EMBL" id="SEL73181.1"/>
    </source>
</evidence>
<dbReference type="InterPro" id="IPR013783">
    <property type="entry name" value="Ig-like_fold"/>
</dbReference>
<dbReference type="Gene3D" id="2.40.10.480">
    <property type="match status" value="1"/>
</dbReference>
<protein>
    <submittedName>
        <fullName evidence="2">PQQ-like domain-containing protein</fullName>
    </submittedName>
</protein>
<dbReference type="EMBL" id="FOAD01000007">
    <property type="protein sequence ID" value="SEL73181.1"/>
    <property type="molecule type" value="Genomic_DNA"/>
</dbReference>
<sequence>MVDGPDIVYSSASVTPDTLYTGSAINATVTVENTGNSQQSYNATVTVDGSVVASKTGSLNAGETTTVSFTKTLWDTDDHDVSVGGLASQTVTVQSANANFHGGPGNPGYYPDQSGPTSTPTELWNMTDGTPMVMQPTIVGDTLYFAFHDGGKLYAVDPVTGAEKWNATPGGSS</sequence>
<dbReference type="AlphaFoldDB" id="A0A1H7SKI0"/>
<accession>A0A1H7SKI0</accession>
<dbReference type="InterPro" id="IPR018391">
    <property type="entry name" value="PQQ_b-propeller_rpt"/>
</dbReference>
<dbReference type="Proteomes" id="UP000183894">
    <property type="component" value="Unassembled WGS sequence"/>
</dbReference>
<evidence type="ECO:0000313" key="3">
    <source>
        <dbReference type="Proteomes" id="UP000183894"/>
    </source>
</evidence>
<dbReference type="Gene3D" id="2.60.40.10">
    <property type="entry name" value="Immunoglobulins"/>
    <property type="match status" value="1"/>
</dbReference>
<feature type="non-terminal residue" evidence="2">
    <location>
        <position position="173"/>
    </location>
</feature>
<dbReference type="Pfam" id="PF07705">
    <property type="entry name" value="CARDB"/>
    <property type="match status" value="1"/>
</dbReference>
<dbReference type="SMART" id="SM00564">
    <property type="entry name" value="PQQ"/>
    <property type="match status" value="1"/>
</dbReference>
<feature type="domain" description="CARDB" evidence="1">
    <location>
        <begin position="5"/>
        <end position="83"/>
    </location>
</feature>
<reference evidence="2 3" key="1">
    <citation type="submission" date="2016-10" db="EMBL/GenBank/DDBJ databases">
        <authorList>
            <person name="de Groot N.N."/>
        </authorList>
    </citation>
    <scope>NUCLEOTIDE SEQUENCE [LARGE SCALE GENOMIC DNA]</scope>
    <source>
        <strain evidence="2 3">CDM_5</strain>
    </source>
</reference>
<evidence type="ECO:0000259" key="1">
    <source>
        <dbReference type="Pfam" id="PF07705"/>
    </source>
</evidence>
<dbReference type="InterPro" id="IPR011047">
    <property type="entry name" value="Quinoprotein_ADH-like_sf"/>
</dbReference>
<dbReference type="InterPro" id="IPR011635">
    <property type="entry name" value="CARDB"/>
</dbReference>
<gene>
    <name evidence="2" type="ORF">SAMN04488691_107123</name>
</gene>